<sequence length="431" mass="44643">MLTPTSTGARAASPVRLLRRVSTVSSLEDGAFTVVLPVLAQKSAGDMGVVAVFIALTAPWALTSLPLGYLADHVSRTRLAKGAAFGRLGFAVFLAALPLWTGSAQWLFPAVAFGLGTCGVASEIARQSLVPQLVSGPEDLVSANVEITKVSQLYGAFVGPLLAGALLTWNQALTTTVLAVLAALTLLFTLLLPAVPPLRDEPMRPRTMVKDGLGGFRYIWRTRTLLALAASSCLVSAIWYVWETTFAAYALADDGLGVSELGYSLLLLSGAAGGFVGARLVQRMLSAFPLRGALTLSLVGWTVWFAVPAFTTNLLAVAGSLVVGGCSGLLWNTISISVRQLVTSVEILGRTTAAYRVVTRTGRVVGAALAGVLMPHMPWQHILAACAGAIALTAVALRFLHRDGDDGDRTSAGAGAGTGDDGAGASAKEGA</sequence>
<dbReference type="RefSeq" id="WP_141302406.1">
    <property type="nucleotide sequence ID" value="NZ_BJMN01000067.1"/>
</dbReference>
<dbReference type="Proteomes" id="UP000315226">
    <property type="component" value="Unassembled WGS sequence"/>
</dbReference>
<dbReference type="PANTHER" id="PTHR23513">
    <property type="entry name" value="INTEGRAL MEMBRANE EFFLUX PROTEIN-RELATED"/>
    <property type="match status" value="1"/>
</dbReference>
<gene>
    <name evidence="8" type="ORF">SGA01_74080</name>
</gene>
<evidence type="ECO:0000256" key="6">
    <source>
        <dbReference type="SAM" id="MobiDB-lite"/>
    </source>
</evidence>
<feature type="region of interest" description="Disordered" evidence="6">
    <location>
        <begin position="409"/>
        <end position="431"/>
    </location>
</feature>
<dbReference type="AlphaFoldDB" id="A0A4Y3RYF0"/>
<feature type="transmembrane region" description="Helical" evidence="7">
    <location>
        <begin position="225"/>
        <end position="242"/>
    </location>
</feature>
<dbReference type="InterPro" id="IPR011701">
    <property type="entry name" value="MFS"/>
</dbReference>
<feature type="transmembrane region" description="Helical" evidence="7">
    <location>
        <begin position="47"/>
        <end position="70"/>
    </location>
</feature>
<comment type="caution">
    <text evidence="8">The sequence shown here is derived from an EMBL/GenBank/DDBJ whole genome shotgun (WGS) entry which is preliminary data.</text>
</comment>
<dbReference type="Gene3D" id="1.20.1250.20">
    <property type="entry name" value="MFS general substrate transporter like domains"/>
    <property type="match status" value="1"/>
</dbReference>
<evidence type="ECO:0000256" key="4">
    <source>
        <dbReference type="ARBA" id="ARBA00022989"/>
    </source>
</evidence>
<dbReference type="GO" id="GO:0022857">
    <property type="term" value="F:transmembrane transporter activity"/>
    <property type="evidence" value="ECO:0007669"/>
    <property type="project" value="InterPro"/>
</dbReference>
<evidence type="ECO:0000256" key="5">
    <source>
        <dbReference type="ARBA" id="ARBA00023136"/>
    </source>
</evidence>
<feature type="transmembrane region" description="Helical" evidence="7">
    <location>
        <begin position="82"/>
        <end position="100"/>
    </location>
</feature>
<name>A0A4Y3RYF0_9ACTN</name>
<comment type="subcellular location">
    <subcellularLocation>
        <location evidence="1">Cell membrane</location>
        <topology evidence="1">Multi-pass membrane protein</topology>
    </subcellularLocation>
</comment>
<evidence type="ECO:0000313" key="8">
    <source>
        <dbReference type="EMBL" id="GEB61803.1"/>
    </source>
</evidence>
<organism evidence="8 9">
    <name type="scientific">Streptomyces gardneri</name>
    <dbReference type="NCBI Taxonomy" id="66892"/>
    <lineage>
        <taxon>Bacteria</taxon>
        <taxon>Bacillati</taxon>
        <taxon>Actinomycetota</taxon>
        <taxon>Actinomycetes</taxon>
        <taxon>Kitasatosporales</taxon>
        <taxon>Streptomycetaceae</taxon>
        <taxon>Streptomyces</taxon>
    </lineage>
</organism>
<evidence type="ECO:0000256" key="7">
    <source>
        <dbReference type="SAM" id="Phobius"/>
    </source>
</evidence>
<feature type="transmembrane region" description="Helical" evidence="7">
    <location>
        <begin position="379"/>
        <end position="400"/>
    </location>
</feature>
<keyword evidence="3 7" id="KW-0812">Transmembrane</keyword>
<keyword evidence="5 7" id="KW-0472">Membrane</keyword>
<evidence type="ECO:0000256" key="1">
    <source>
        <dbReference type="ARBA" id="ARBA00004651"/>
    </source>
</evidence>
<evidence type="ECO:0000313" key="9">
    <source>
        <dbReference type="Proteomes" id="UP000315226"/>
    </source>
</evidence>
<dbReference type="OrthoDB" id="145388at2"/>
<dbReference type="InterPro" id="IPR036259">
    <property type="entry name" value="MFS_trans_sf"/>
</dbReference>
<dbReference type="EMBL" id="BJMN01000067">
    <property type="protein sequence ID" value="GEB61803.1"/>
    <property type="molecule type" value="Genomic_DNA"/>
</dbReference>
<feature type="transmembrane region" description="Helical" evidence="7">
    <location>
        <begin position="288"/>
        <end position="307"/>
    </location>
</feature>
<dbReference type="SUPFAM" id="SSF103473">
    <property type="entry name" value="MFS general substrate transporter"/>
    <property type="match status" value="1"/>
</dbReference>
<dbReference type="GO" id="GO:0005886">
    <property type="term" value="C:plasma membrane"/>
    <property type="evidence" value="ECO:0007669"/>
    <property type="project" value="UniProtKB-SubCell"/>
</dbReference>
<accession>A0A4Y3RYF0</accession>
<feature type="transmembrane region" description="Helical" evidence="7">
    <location>
        <begin position="353"/>
        <end position="373"/>
    </location>
</feature>
<evidence type="ECO:0000256" key="3">
    <source>
        <dbReference type="ARBA" id="ARBA00022692"/>
    </source>
</evidence>
<proteinExistence type="predicted"/>
<dbReference type="PANTHER" id="PTHR23513:SF6">
    <property type="entry name" value="MAJOR FACILITATOR SUPERFAMILY ASSOCIATED DOMAIN-CONTAINING PROTEIN"/>
    <property type="match status" value="1"/>
</dbReference>
<keyword evidence="4 7" id="KW-1133">Transmembrane helix</keyword>
<keyword evidence="9" id="KW-1185">Reference proteome</keyword>
<dbReference type="CDD" id="cd06173">
    <property type="entry name" value="MFS_MefA_like"/>
    <property type="match status" value="1"/>
</dbReference>
<protein>
    <submittedName>
        <fullName evidence="8">MFS transporter</fullName>
    </submittedName>
</protein>
<dbReference type="Pfam" id="PF07690">
    <property type="entry name" value="MFS_1"/>
    <property type="match status" value="1"/>
</dbReference>
<feature type="transmembrane region" description="Helical" evidence="7">
    <location>
        <begin position="178"/>
        <end position="198"/>
    </location>
</feature>
<keyword evidence="2" id="KW-1003">Cell membrane</keyword>
<feature type="transmembrane region" description="Helical" evidence="7">
    <location>
        <begin position="313"/>
        <end position="332"/>
    </location>
</feature>
<evidence type="ECO:0000256" key="2">
    <source>
        <dbReference type="ARBA" id="ARBA00022475"/>
    </source>
</evidence>
<feature type="transmembrane region" description="Helical" evidence="7">
    <location>
        <begin position="262"/>
        <end position="281"/>
    </location>
</feature>
<reference evidence="8 9" key="1">
    <citation type="submission" date="2019-06" db="EMBL/GenBank/DDBJ databases">
        <title>Whole genome shotgun sequence of Streptomyces gardneri NBRC 12865.</title>
        <authorList>
            <person name="Hosoyama A."/>
            <person name="Uohara A."/>
            <person name="Ohji S."/>
            <person name="Ichikawa N."/>
        </authorList>
    </citation>
    <scope>NUCLEOTIDE SEQUENCE [LARGE SCALE GENOMIC DNA]</scope>
    <source>
        <strain evidence="8 9">NBRC 12865</strain>
    </source>
</reference>